<dbReference type="EMBL" id="JAENBO010000001">
    <property type="protein sequence ID" value="MBJ8325111.1"/>
    <property type="molecule type" value="Genomic_DNA"/>
</dbReference>
<dbReference type="Gene3D" id="3.40.50.12780">
    <property type="entry name" value="N-terminal domain of ligase-like"/>
    <property type="match status" value="1"/>
</dbReference>
<dbReference type="PANTHER" id="PTHR43767">
    <property type="entry name" value="LONG-CHAIN-FATTY-ACID--COA LIGASE"/>
    <property type="match status" value="1"/>
</dbReference>
<gene>
    <name evidence="2" type="ORF">JHK62_00245</name>
</gene>
<dbReference type="PANTHER" id="PTHR43767:SF1">
    <property type="entry name" value="NONRIBOSOMAL PEPTIDE SYNTHASE PES1 (EUROFUNG)-RELATED"/>
    <property type="match status" value="1"/>
</dbReference>
<dbReference type="InterPro" id="IPR042099">
    <property type="entry name" value="ANL_N_sf"/>
</dbReference>
<name>A0ABS0ZHT2_9STRE</name>
<dbReference type="SUPFAM" id="SSF56801">
    <property type="entry name" value="Acetyl-CoA synthetase-like"/>
    <property type="match status" value="1"/>
</dbReference>
<evidence type="ECO:0000313" key="2">
    <source>
        <dbReference type="EMBL" id="MBJ8325111.1"/>
    </source>
</evidence>
<accession>A0ABS0ZHT2</accession>
<feature type="domain" description="AMP-dependent synthetase/ligase" evidence="1">
    <location>
        <begin position="16"/>
        <end position="378"/>
    </location>
</feature>
<sequence>MASTITYHPLNLYTQFKNAADKTPDVPIILDKSFDSFPELTEENTYKSVHEAILKRAYQLGQLGFKKEDFIIIYKSSAVDTYFLAVAATYLGAIPVMVSHHLSAKVLDVFAERLEKSWLLYDDDTKERVFEMITTAPVHKLSTKELVLASSDPIPAKLLAEDVIQYITHTSGTTGVPKLICHSGQSMGWRVAWQETIFEKMAKRNLLAFHISPVHSRYNIGFSSAMELGFPVMPLSRAKTDSISVMLKKYQPMALETHPNNFIQWARLAKKEPELFSSIRYYHSTFDAINLGTLETFLEASHSQNPVFMQVYGQSECGPMILRYHRLETIHHTNGRDMGIGLEGYTSARITDEKGNVLPQGENGHIQLNSKGRALTYYKEDDRFKENVYGDWWDSGDYGCLTPEGTLLLKDRQVDLIKTIDSNLAIEDFLLDQLSFLDEVIIVRDKENRPQPILALAVNEEMDWDAWWQAVNDLPLLNKPIFMAFEDIPRTATMKVQRLKIERELKQQDLQGIYD</sequence>
<protein>
    <submittedName>
        <fullName evidence="2">Acyl-CoA synthetase</fullName>
    </submittedName>
</protein>
<dbReference type="Proteomes" id="UP000653045">
    <property type="component" value="Unassembled WGS sequence"/>
</dbReference>
<keyword evidence="3" id="KW-1185">Reference proteome</keyword>
<dbReference type="Pfam" id="PF00501">
    <property type="entry name" value="AMP-binding"/>
    <property type="match status" value="1"/>
</dbReference>
<comment type="caution">
    <text evidence="2">The sequence shown here is derived from an EMBL/GenBank/DDBJ whole genome shotgun (WGS) entry which is preliminary data.</text>
</comment>
<dbReference type="PROSITE" id="PS00455">
    <property type="entry name" value="AMP_BINDING"/>
    <property type="match status" value="1"/>
</dbReference>
<reference evidence="2 3" key="1">
    <citation type="journal article" date="2021" name="Int. J. Syst. Evol. Microbiol.">
        <title>Streptococcus vicugnae sp. nov., isolated from faeces of alpacas (Vicugna pacos) and cattle (Bos taurus), Streptococcus zalophi sp. nov., and Streptococcus pacificus sp. nov., isolated from respiratory tract of California sea lions (Zalophus californianus).</title>
        <authorList>
            <person name="Volokhov D.V."/>
            <person name="Zagorodnyaya T.A."/>
            <person name="Shen Z."/>
            <person name="Blom J."/>
            <person name="Furtak V.A."/>
            <person name="Eisenberg T."/>
            <person name="Fan P."/>
            <person name="Jeong K.C."/>
            <person name="Gao Y."/>
            <person name="Zhang S."/>
            <person name="Amselle M."/>
        </authorList>
    </citation>
    <scope>NUCLEOTIDE SEQUENCE [LARGE SCALE GENOMIC DNA]</scope>
    <source>
        <strain evidence="2 3">CSL7591</strain>
    </source>
</reference>
<proteinExistence type="predicted"/>
<dbReference type="InterPro" id="IPR000873">
    <property type="entry name" value="AMP-dep_synth/lig_dom"/>
</dbReference>
<organism evidence="2 3">
    <name type="scientific">Streptococcus pacificus</name>
    <dbReference type="NCBI Taxonomy" id="2740577"/>
    <lineage>
        <taxon>Bacteria</taxon>
        <taxon>Bacillati</taxon>
        <taxon>Bacillota</taxon>
        <taxon>Bacilli</taxon>
        <taxon>Lactobacillales</taxon>
        <taxon>Streptococcaceae</taxon>
        <taxon>Streptococcus</taxon>
    </lineage>
</organism>
<evidence type="ECO:0000259" key="1">
    <source>
        <dbReference type="Pfam" id="PF00501"/>
    </source>
</evidence>
<dbReference type="InterPro" id="IPR020845">
    <property type="entry name" value="AMP-binding_CS"/>
</dbReference>
<evidence type="ECO:0000313" key="3">
    <source>
        <dbReference type="Proteomes" id="UP000653045"/>
    </source>
</evidence>
<dbReference type="RefSeq" id="WP_199574687.1">
    <property type="nucleotide sequence ID" value="NZ_JAENBO010000001.1"/>
</dbReference>
<dbReference type="InterPro" id="IPR050237">
    <property type="entry name" value="ATP-dep_AMP-bd_enzyme"/>
</dbReference>